<protein>
    <recommendedName>
        <fullName evidence="5">Maltodextrin-binding protein</fullName>
    </recommendedName>
</protein>
<feature type="region of interest" description="Disordered" evidence="6">
    <location>
        <begin position="31"/>
        <end position="66"/>
    </location>
</feature>
<dbReference type="EMBL" id="FOGT01000005">
    <property type="protein sequence ID" value="SER93891.1"/>
    <property type="molecule type" value="Genomic_DNA"/>
</dbReference>
<comment type="similarity">
    <text evidence="1 5">Belongs to the bacterial solute-binding protein 1 family.</text>
</comment>
<dbReference type="Pfam" id="PF13416">
    <property type="entry name" value="SBP_bac_8"/>
    <property type="match status" value="1"/>
</dbReference>
<dbReference type="Gene3D" id="3.40.190.10">
    <property type="entry name" value="Periplasmic binding protein-like II"/>
    <property type="match status" value="2"/>
</dbReference>
<dbReference type="InterPro" id="IPR006060">
    <property type="entry name" value="Maltose/Cyclodextrin-bd"/>
</dbReference>
<evidence type="ECO:0000256" key="2">
    <source>
        <dbReference type="ARBA" id="ARBA00022448"/>
    </source>
</evidence>
<keyword evidence="5" id="KW-0472">Membrane</keyword>
<dbReference type="STRING" id="1601833.SAMN05518684_105199"/>
<dbReference type="AlphaFoldDB" id="A0A1H9T9Q3"/>
<dbReference type="InterPro" id="IPR006059">
    <property type="entry name" value="SBP"/>
</dbReference>
<feature type="chain" id="PRO_5039758469" description="Maltodextrin-binding protein" evidence="5">
    <location>
        <begin position="24"/>
        <end position="441"/>
    </location>
</feature>
<keyword evidence="4 5" id="KW-0732">Signal</keyword>
<comment type="subcellular location">
    <subcellularLocation>
        <location evidence="5">Cell membrane</location>
        <topology evidence="5">Lipid-anchor</topology>
    </subcellularLocation>
</comment>
<evidence type="ECO:0000256" key="4">
    <source>
        <dbReference type="ARBA" id="ARBA00022729"/>
    </source>
</evidence>
<dbReference type="OrthoDB" id="9766758at2"/>
<proteinExistence type="inferred from homology"/>
<reference evidence="8" key="1">
    <citation type="submission" date="2016-10" db="EMBL/GenBank/DDBJ databases">
        <authorList>
            <person name="Varghese N."/>
            <person name="Submissions S."/>
        </authorList>
    </citation>
    <scope>NUCLEOTIDE SEQUENCE [LARGE SCALE GENOMIC DNA]</scope>
    <source>
        <strain evidence="8">S9</strain>
    </source>
</reference>
<evidence type="ECO:0000256" key="3">
    <source>
        <dbReference type="ARBA" id="ARBA00022597"/>
    </source>
</evidence>
<keyword evidence="5" id="KW-0449">Lipoprotein</keyword>
<dbReference type="GO" id="GO:1901982">
    <property type="term" value="F:maltose binding"/>
    <property type="evidence" value="ECO:0007669"/>
    <property type="project" value="TreeGrafter"/>
</dbReference>
<dbReference type="GO" id="GO:0042956">
    <property type="term" value="P:maltodextrin transmembrane transport"/>
    <property type="evidence" value="ECO:0007669"/>
    <property type="project" value="TreeGrafter"/>
</dbReference>
<gene>
    <name evidence="7" type="ORF">SAMN05518684_105199</name>
</gene>
<evidence type="ECO:0000256" key="1">
    <source>
        <dbReference type="ARBA" id="ARBA00008520"/>
    </source>
</evidence>
<keyword evidence="8" id="KW-1185">Reference proteome</keyword>
<accession>A0A1H9T9Q3</accession>
<feature type="signal peptide" evidence="5">
    <location>
        <begin position="1"/>
        <end position="23"/>
    </location>
</feature>
<dbReference type="GO" id="GO:0015144">
    <property type="term" value="F:carbohydrate transmembrane transporter activity"/>
    <property type="evidence" value="ECO:0007669"/>
    <property type="project" value="InterPro"/>
</dbReference>
<organism evidence="7 8">
    <name type="scientific">Salipaludibacillus aurantiacus</name>
    <dbReference type="NCBI Taxonomy" id="1601833"/>
    <lineage>
        <taxon>Bacteria</taxon>
        <taxon>Bacillati</taxon>
        <taxon>Bacillota</taxon>
        <taxon>Bacilli</taxon>
        <taxon>Bacillales</taxon>
        <taxon>Bacillaceae</taxon>
    </lineage>
</organism>
<dbReference type="GO" id="GO:0055052">
    <property type="term" value="C:ATP-binding cassette (ABC) transporter complex, substrate-binding subunit-containing"/>
    <property type="evidence" value="ECO:0007669"/>
    <property type="project" value="TreeGrafter"/>
</dbReference>
<dbReference type="PRINTS" id="PR00181">
    <property type="entry name" value="MALTOSEBP"/>
</dbReference>
<dbReference type="Proteomes" id="UP000198571">
    <property type="component" value="Unassembled WGS sequence"/>
</dbReference>
<keyword evidence="2 5" id="KW-0813">Transport</keyword>
<evidence type="ECO:0000313" key="7">
    <source>
        <dbReference type="EMBL" id="SER93891.1"/>
    </source>
</evidence>
<evidence type="ECO:0000256" key="5">
    <source>
        <dbReference type="RuleBase" id="RU365005"/>
    </source>
</evidence>
<dbReference type="RefSeq" id="WP_093049978.1">
    <property type="nucleotide sequence ID" value="NZ_FOGT01000005.1"/>
</dbReference>
<evidence type="ECO:0000313" key="8">
    <source>
        <dbReference type="Proteomes" id="UP000198571"/>
    </source>
</evidence>
<keyword evidence="5" id="KW-1003">Cell membrane</keyword>
<sequence>MFKGKSFLLSLMLLIVLSIALVACGNNDETDSPANGGNNGNNANVTDDNNDAEGNEGAADGDAPEKPEELTMWVNDEDAQLDAYEEITERFTDEYGIEVSITPYSMLDQTEGMSLDGPAGQGPDLFFQPHDRMGDIHLQGLAAELELTDDQLDRLSEYNEEAVQAFSYEGIQYGIPAVVETYALFRNTDLVPDAPETMDELMDIARDLTDGSTYGFLMEATNFYFTYPFLTAPGGYVFAQDEDGVYNPEDIGLNSDGAVQGAEVIQSWFDEDLMPNGIDGDIMNGLFTDGQAGMVVTGPWSIPEYENALGDSLEISPLPEQNGEVLSSFSGNKGWLVNYYTEDEYWATELALFITNPENSETYFEVAGELPAHTAVEIEDDLMSPIFEQTQHAQPMPNIPEMSQVWEPMEDALQFVSQGDDPQEVLDEAVEQIREQISIMN</sequence>
<feature type="compositionally biased region" description="Low complexity" evidence="6">
    <location>
        <begin position="34"/>
        <end position="47"/>
    </location>
</feature>
<dbReference type="SUPFAM" id="SSF53850">
    <property type="entry name" value="Periplasmic binding protein-like II"/>
    <property type="match status" value="1"/>
</dbReference>
<dbReference type="GO" id="GO:0015768">
    <property type="term" value="P:maltose transport"/>
    <property type="evidence" value="ECO:0007669"/>
    <property type="project" value="TreeGrafter"/>
</dbReference>
<dbReference type="PANTHER" id="PTHR30061:SF50">
    <property type="entry name" value="MALTOSE_MALTODEXTRIN-BINDING PERIPLASMIC PROTEIN"/>
    <property type="match status" value="1"/>
</dbReference>
<keyword evidence="3 5" id="KW-0762">Sugar transport</keyword>
<dbReference type="PANTHER" id="PTHR30061">
    <property type="entry name" value="MALTOSE-BINDING PERIPLASMIC PROTEIN"/>
    <property type="match status" value="1"/>
</dbReference>
<name>A0A1H9T9Q3_9BACI</name>
<dbReference type="PROSITE" id="PS51257">
    <property type="entry name" value="PROKAR_LIPOPROTEIN"/>
    <property type="match status" value="1"/>
</dbReference>
<evidence type="ECO:0000256" key="6">
    <source>
        <dbReference type="SAM" id="MobiDB-lite"/>
    </source>
</evidence>